<reference evidence="1 2" key="1">
    <citation type="submission" date="2020-01" db="EMBL/GenBank/DDBJ databases">
        <title>Spongiivirga citrea KCTC 32990T.</title>
        <authorList>
            <person name="Wang G."/>
        </authorList>
    </citation>
    <scope>NUCLEOTIDE SEQUENCE [LARGE SCALE GENOMIC DNA]</scope>
    <source>
        <strain evidence="1 2">KCTC 32990</strain>
    </source>
</reference>
<dbReference type="Pfam" id="PF20001">
    <property type="entry name" value="DUF6428"/>
    <property type="match status" value="1"/>
</dbReference>
<dbReference type="EMBL" id="JAABOQ010000005">
    <property type="protein sequence ID" value="NER18053.1"/>
    <property type="molecule type" value="Genomic_DNA"/>
</dbReference>
<accession>A0A6M0CM67</accession>
<protein>
    <submittedName>
        <fullName evidence="1">Uncharacterized protein</fullName>
    </submittedName>
</protein>
<name>A0A6M0CM67_9FLAO</name>
<dbReference type="AlphaFoldDB" id="A0A6M0CM67"/>
<dbReference type="RefSeq" id="WP_164032734.1">
    <property type="nucleotide sequence ID" value="NZ_JAABOQ010000005.1"/>
</dbReference>
<evidence type="ECO:0000313" key="1">
    <source>
        <dbReference type="EMBL" id="NER18053.1"/>
    </source>
</evidence>
<dbReference type="InterPro" id="IPR045534">
    <property type="entry name" value="DUF6428"/>
</dbReference>
<keyword evidence="2" id="KW-1185">Reference proteome</keyword>
<gene>
    <name evidence="1" type="ORF">GWK10_12575</name>
</gene>
<sequence>MKTSEFLSILKQHTDKSLLFEYSPGMLVGANYHVTEVKNITVDAVDCGANTDFWKETVIQLWESPTEIGKTEYLTVYKALSILTKVDKMKSMDQDAEVKFEYGNALFHTAHLFVNDFAINDRQLIFNLAVTKTDCKAKDTCGVPNTETAEACAPGSGCC</sequence>
<organism evidence="1 2">
    <name type="scientific">Spongiivirga citrea</name>
    <dbReference type="NCBI Taxonomy" id="1481457"/>
    <lineage>
        <taxon>Bacteria</taxon>
        <taxon>Pseudomonadati</taxon>
        <taxon>Bacteroidota</taxon>
        <taxon>Flavobacteriia</taxon>
        <taxon>Flavobacteriales</taxon>
        <taxon>Flavobacteriaceae</taxon>
        <taxon>Spongiivirga</taxon>
    </lineage>
</organism>
<proteinExistence type="predicted"/>
<comment type="caution">
    <text evidence="1">The sequence shown here is derived from an EMBL/GenBank/DDBJ whole genome shotgun (WGS) entry which is preliminary data.</text>
</comment>
<evidence type="ECO:0000313" key="2">
    <source>
        <dbReference type="Proteomes" id="UP000474296"/>
    </source>
</evidence>
<dbReference type="Proteomes" id="UP000474296">
    <property type="component" value="Unassembled WGS sequence"/>
</dbReference>